<evidence type="ECO:0000313" key="4">
    <source>
        <dbReference type="Proteomes" id="UP000643207"/>
    </source>
</evidence>
<name>A0A9X0XG73_9BURK</name>
<organism evidence="3 4">
    <name type="scientific">Aquariibacter lacus</name>
    <dbReference type="NCBI Taxonomy" id="2801332"/>
    <lineage>
        <taxon>Bacteria</taxon>
        <taxon>Pseudomonadati</taxon>
        <taxon>Pseudomonadota</taxon>
        <taxon>Betaproteobacteria</taxon>
        <taxon>Burkholderiales</taxon>
        <taxon>Sphaerotilaceae</taxon>
        <taxon>Aquariibacter</taxon>
    </lineage>
</organism>
<dbReference type="EMBL" id="JAERRA010000001">
    <property type="protein sequence ID" value="MBL0718940.1"/>
    <property type="molecule type" value="Genomic_DNA"/>
</dbReference>
<evidence type="ECO:0000256" key="2">
    <source>
        <dbReference type="SAM" id="SignalP"/>
    </source>
</evidence>
<gene>
    <name evidence="3" type="ORF">JI742_03460</name>
</gene>
<dbReference type="Gene3D" id="1.25.40.10">
    <property type="entry name" value="Tetratricopeptide repeat domain"/>
    <property type="match status" value="1"/>
</dbReference>
<proteinExistence type="predicted"/>
<dbReference type="RefSeq" id="WP_201824023.1">
    <property type="nucleotide sequence ID" value="NZ_JAERRA010000001.1"/>
</dbReference>
<feature type="region of interest" description="Disordered" evidence="1">
    <location>
        <begin position="25"/>
        <end position="44"/>
    </location>
</feature>
<comment type="caution">
    <text evidence="3">The sequence shown here is derived from an EMBL/GenBank/DDBJ whole genome shotgun (WGS) entry which is preliminary data.</text>
</comment>
<dbReference type="Proteomes" id="UP000643207">
    <property type="component" value="Unassembled WGS sequence"/>
</dbReference>
<keyword evidence="4" id="KW-1185">Reference proteome</keyword>
<accession>A0A9X0XG73</accession>
<dbReference type="InterPro" id="IPR011990">
    <property type="entry name" value="TPR-like_helical_dom_sf"/>
</dbReference>
<evidence type="ECO:0000256" key="1">
    <source>
        <dbReference type="SAM" id="MobiDB-lite"/>
    </source>
</evidence>
<dbReference type="SUPFAM" id="SSF48452">
    <property type="entry name" value="TPR-like"/>
    <property type="match status" value="1"/>
</dbReference>
<protein>
    <submittedName>
        <fullName evidence="3">Pilus assembly protein</fullName>
    </submittedName>
</protein>
<dbReference type="AlphaFoldDB" id="A0A9X0XG73"/>
<evidence type="ECO:0000313" key="3">
    <source>
        <dbReference type="EMBL" id="MBL0718940.1"/>
    </source>
</evidence>
<keyword evidence="2" id="KW-0732">Signal</keyword>
<feature type="region of interest" description="Disordered" evidence="1">
    <location>
        <begin position="249"/>
        <end position="274"/>
    </location>
</feature>
<sequence>MRPIRHAALLAALLLAALAARAAPEIGPGSRPSTPEAAGERPAADPRQAYLSVLGELRASGQHYAVLAHLQSYEAEFGESADSLMLRAEALRATGQGEAAGRVYTRLLDTPRAAAGHHGLGLLAGARGDMPQAATLLARAAALEPTNPVLQSDLGYALLASQRFGEARGPIFTAAQLAPNDPRILANLALYHASVGDKAATEAVLARPGLSEATRQIVRSMLAPPAAEQPRSPAPATAPNAGLNLQFDYRLPRLPAPARPPLPPSAAASSGVPR</sequence>
<feature type="chain" id="PRO_5040883809" evidence="2">
    <location>
        <begin position="23"/>
        <end position="274"/>
    </location>
</feature>
<dbReference type="Pfam" id="PF14559">
    <property type="entry name" value="TPR_19"/>
    <property type="match status" value="1"/>
</dbReference>
<feature type="region of interest" description="Disordered" evidence="1">
    <location>
        <begin position="223"/>
        <end position="242"/>
    </location>
</feature>
<feature type="compositionally biased region" description="Low complexity" evidence="1">
    <location>
        <begin position="265"/>
        <end position="274"/>
    </location>
</feature>
<reference evidence="3 4" key="1">
    <citation type="submission" date="2021-01" db="EMBL/GenBank/DDBJ databases">
        <title>Piscinibacter sp. Jin2 Genome sequencing and assembly.</title>
        <authorList>
            <person name="Kim I."/>
        </authorList>
    </citation>
    <scope>NUCLEOTIDE SEQUENCE [LARGE SCALE GENOMIC DNA]</scope>
    <source>
        <strain evidence="3 4">Jin2</strain>
    </source>
</reference>
<feature type="compositionally biased region" description="Pro residues" evidence="1">
    <location>
        <begin position="254"/>
        <end position="264"/>
    </location>
</feature>
<feature type="signal peptide" evidence="2">
    <location>
        <begin position="1"/>
        <end position="22"/>
    </location>
</feature>